<evidence type="ECO:0000256" key="1">
    <source>
        <dbReference type="ARBA" id="ARBA00022679"/>
    </source>
</evidence>
<proteinExistence type="predicted"/>
<dbReference type="Gene3D" id="3.40.630.30">
    <property type="match status" value="1"/>
</dbReference>
<dbReference type="SUPFAM" id="SSF55729">
    <property type="entry name" value="Acyl-CoA N-acyltransferases (Nat)"/>
    <property type="match status" value="1"/>
</dbReference>
<organism evidence="3 4">
    <name type="scientific">Coemansia javaensis</name>
    <dbReference type="NCBI Taxonomy" id="2761396"/>
    <lineage>
        <taxon>Eukaryota</taxon>
        <taxon>Fungi</taxon>
        <taxon>Fungi incertae sedis</taxon>
        <taxon>Zoopagomycota</taxon>
        <taxon>Kickxellomycotina</taxon>
        <taxon>Kickxellomycetes</taxon>
        <taxon>Kickxellales</taxon>
        <taxon>Kickxellaceae</taxon>
        <taxon>Coemansia</taxon>
    </lineage>
</organism>
<evidence type="ECO:0000313" key="3">
    <source>
        <dbReference type="EMBL" id="KAJ2784253.1"/>
    </source>
</evidence>
<dbReference type="PANTHER" id="PTHR13947:SF37">
    <property type="entry name" value="LD18367P"/>
    <property type="match status" value="1"/>
</dbReference>
<dbReference type="GO" id="GO:0008080">
    <property type="term" value="F:N-acetyltransferase activity"/>
    <property type="evidence" value="ECO:0007669"/>
    <property type="project" value="InterPro"/>
</dbReference>
<dbReference type="PANTHER" id="PTHR13947">
    <property type="entry name" value="GNAT FAMILY N-ACETYLTRANSFERASE"/>
    <property type="match status" value="1"/>
</dbReference>
<dbReference type="PROSITE" id="PS51186">
    <property type="entry name" value="GNAT"/>
    <property type="match status" value="1"/>
</dbReference>
<dbReference type="AlphaFoldDB" id="A0A9W8LKZ5"/>
<dbReference type="CDD" id="cd04301">
    <property type="entry name" value="NAT_SF"/>
    <property type="match status" value="1"/>
</dbReference>
<dbReference type="Proteomes" id="UP001140217">
    <property type="component" value="Unassembled WGS sequence"/>
</dbReference>
<dbReference type="EMBL" id="JANBUL010000030">
    <property type="protein sequence ID" value="KAJ2784253.1"/>
    <property type="molecule type" value="Genomic_DNA"/>
</dbReference>
<evidence type="ECO:0000259" key="2">
    <source>
        <dbReference type="PROSITE" id="PS51186"/>
    </source>
</evidence>
<dbReference type="InterPro" id="IPR016181">
    <property type="entry name" value="Acyl_CoA_acyltransferase"/>
</dbReference>
<reference evidence="3" key="1">
    <citation type="submission" date="2022-07" db="EMBL/GenBank/DDBJ databases">
        <title>Phylogenomic reconstructions and comparative analyses of Kickxellomycotina fungi.</title>
        <authorList>
            <person name="Reynolds N.K."/>
            <person name="Stajich J.E."/>
            <person name="Barry K."/>
            <person name="Grigoriev I.V."/>
            <person name="Crous P."/>
            <person name="Smith M.E."/>
        </authorList>
    </citation>
    <scope>NUCLEOTIDE SEQUENCE</scope>
    <source>
        <strain evidence="3">NBRC 105414</strain>
    </source>
</reference>
<dbReference type="Pfam" id="PF13508">
    <property type="entry name" value="Acetyltransf_7"/>
    <property type="match status" value="1"/>
</dbReference>
<dbReference type="InterPro" id="IPR050769">
    <property type="entry name" value="NAT_camello-type"/>
</dbReference>
<gene>
    <name evidence="3" type="ORF">H4R18_001241</name>
</gene>
<comment type="caution">
    <text evidence="3">The sequence shown here is derived from an EMBL/GenBank/DDBJ whole genome shotgun (WGS) entry which is preliminary data.</text>
</comment>
<protein>
    <recommendedName>
        <fullName evidence="2">N-acetyltransferase domain-containing protein</fullName>
    </recommendedName>
</protein>
<accession>A0A9W8LKZ5</accession>
<name>A0A9W8LKZ5_9FUNG</name>
<keyword evidence="1" id="KW-0808">Transferase</keyword>
<dbReference type="OrthoDB" id="329272at2759"/>
<dbReference type="InterPro" id="IPR000182">
    <property type="entry name" value="GNAT_dom"/>
</dbReference>
<evidence type="ECO:0000313" key="4">
    <source>
        <dbReference type="Proteomes" id="UP001140217"/>
    </source>
</evidence>
<keyword evidence="4" id="KW-1185">Reference proteome</keyword>
<sequence length="152" mass="17071">MSPFSVHIASSAELREAIGVRIRVFFEIQKFPLNEEADELDKVARHVVVTDEGLGGRVVGTLRILKTGDAAKLGRVVILLEYQGRGLGRQLVGFAEQHIATAPEFRECTHVKLGSQYDKRGFYERCGYSSRGGVFDDLGYPHIWMHKPIQRT</sequence>
<feature type="domain" description="N-acetyltransferase" evidence="2">
    <location>
        <begin position="4"/>
        <end position="150"/>
    </location>
</feature>